<evidence type="ECO:0000313" key="2">
    <source>
        <dbReference type="Proteomes" id="UP001166571"/>
    </source>
</evidence>
<gene>
    <name evidence="1" type="ORF">K5P26_12035</name>
</gene>
<keyword evidence="2" id="KW-1185">Reference proteome</keyword>
<protein>
    <submittedName>
        <fullName evidence="1">Uncharacterized protein</fullName>
    </submittedName>
</protein>
<name>A0ABS7MFY6_9SPHN</name>
<sequence length="179" mass="20224">MRRESLARAIGLFAVVVWVSPALAKDRKAPPPPAQVQQIFDCRAISDDAGRLACFDAQVASFEDAVGKQDVRIFDRAAADKARRSLFGFTLRDLPFFGDDDDGKEGVQRIESTIKWARREGYNQVRFEIEEGAVWVQADQTDLPRDPRPGDKIVIYPGAISSYWAEIGSLKRIRVRRER</sequence>
<organism evidence="1 2">
    <name type="scientific">Sphingopyxis jiangsuensis</name>
    <dbReference type="NCBI Taxonomy" id="2871171"/>
    <lineage>
        <taxon>Bacteria</taxon>
        <taxon>Pseudomonadati</taxon>
        <taxon>Pseudomonadota</taxon>
        <taxon>Alphaproteobacteria</taxon>
        <taxon>Sphingomonadales</taxon>
        <taxon>Sphingomonadaceae</taxon>
        <taxon>Sphingopyxis</taxon>
    </lineage>
</organism>
<reference evidence="1" key="1">
    <citation type="submission" date="2021-08" db="EMBL/GenBank/DDBJ databases">
        <title>Sphingopyxis panaciterrulae sp. nov., isolated from the surface water of the Yellow Sea.</title>
        <authorList>
            <person name="Gao Z."/>
            <person name="Zhang D."/>
            <person name="Zhang A."/>
        </authorList>
    </citation>
    <scope>NUCLEOTIDE SEQUENCE</scope>
    <source>
        <strain evidence="1">XHP0097</strain>
    </source>
</reference>
<dbReference type="Proteomes" id="UP001166571">
    <property type="component" value="Unassembled WGS sequence"/>
</dbReference>
<dbReference type="EMBL" id="JAILXK010000002">
    <property type="protein sequence ID" value="MBY4637869.1"/>
    <property type="molecule type" value="Genomic_DNA"/>
</dbReference>
<comment type="caution">
    <text evidence="1">The sequence shown here is derived from an EMBL/GenBank/DDBJ whole genome shotgun (WGS) entry which is preliminary data.</text>
</comment>
<evidence type="ECO:0000313" key="1">
    <source>
        <dbReference type="EMBL" id="MBY4637869.1"/>
    </source>
</evidence>
<accession>A0ABS7MFY6</accession>
<proteinExistence type="predicted"/>
<dbReference type="RefSeq" id="WP_222136985.1">
    <property type="nucleotide sequence ID" value="NZ_JAILXK010000002.1"/>
</dbReference>